<gene>
    <name evidence="1" type="ORF">BK138_29175</name>
</gene>
<dbReference type="Proteomes" id="UP000187172">
    <property type="component" value="Unassembled WGS sequence"/>
</dbReference>
<accession>A0A1R1ECP4</accession>
<dbReference type="STRING" id="297318.BK138_29175"/>
<comment type="caution">
    <text evidence="1">The sequence shown here is derived from an EMBL/GenBank/DDBJ whole genome shotgun (WGS) entry which is preliminary data.</text>
</comment>
<dbReference type="EMBL" id="MRTP01000013">
    <property type="protein sequence ID" value="OMF49561.1"/>
    <property type="molecule type" value="Genomic_DNA"/>
</dbReference>
<reference evidence="1 2" key="1">
    <citation type="submission" date="2016-11" db="EMBL/GenBank/DDBJ databases">
        <title>Paenibacillus species isolates.</title>
        <authorList>
            <person name="Beno S.M."/>
        </authorList>
    </citation>
    <scope>NUCLEOTIDE SEQUENCE [LARGE SCALE GENOMIC DNA]</scope>
    <source>
        <strain evidence="1 2">FSL R5-0378</strain>
    </source>
</reference>
<protein>
    <submittedName>
        <fullName evidence="1">Uncharacterized protein</fullName>
    </submittedName>
</protein>
<keyword evidence="2" id="KW-1185">Reference proteome</keyword>
<sequence>MKDRRQDPDDDKELTLEALENYEAARDTIESSDYIDADNVNWHNVTSPDEDISLDTHMLDIDRMVNEGLGGGNITADNGYIGASTTDTIVVEPGMIGPAQEGDPEEG</sequence>
<name>A0A1R1ECP4_9BACL</name>
<dbReference type="RefSeq" id="WP_076175009.1">
    <property type="nucleotide sequence ID" value="NZ_MRTP01000013.1"/>
</dbReference>
<proteinExistence type="predicted"/>
<organism evidence="1 2">
    <name type="scientific">Paenibacillus rhizosphaerae</name>
    <dbReference type="NCBI Taxonomy" id="297318"/>
    <lineage>
        <taxon>Bacteria</taxon>
        <taxon>Bacillati</taxon>
        <taxon>Bacillota</taxon>
        <taxon>Bacilli</taxon>
        <taxon>Bacillales</taxon>
        <taxon>Paenibacillaceae</taxon>
        <taxon>Paenibacillus</taxon>
    </lineage>
</organism>
<dbReference type="AlphaFoldDB" id="A0A1R1ECP4"/>
<evidence type="ECO:0000313" key="2">
    <source>
        <dbReference type="Proteomes" id="UP000187172"/>
    </source>
</evidence>
<evidence type="ECO:0000313" key="1">
    <source>
        <dbReference type="EMBL" id="OMF49561.1"/>
    </source>
</evidence>